<dbReference type="PROSITE" id="PS50297">
    <property type="entry name" value="ANK_REP_REGION"/>
    <property type="match status" value="2"/>
</dbReference>
<feature type="repeat" description="ANK" evidence="3">
    <location>
        <begin position="176"/>
        <end position="208"/>
    </location>
</feature>
<evidence type="ECO:0000256" key="1">
    <source>
        <dbReference type="ARBA" id="ARBA00022737"/>
    </source>
</evidence>
<name>A0A7M7LU11_NASVI</name>
<dbReference type="Pfam" id="PF12796">
    <property type="entry name" value="Ank_2"/>
    <property type="match status" value="2"/>
</dbReference>
<evidence type="ECO:0000313" key="5">
    <source>
        <dbReference type="Proteomes" id="UP000002358"/>
    </source>
</evidence>
<dbReference type="InterPro" id="IPR036770">
    <property type="entry name" value="Ankyrin_rpt-contain_sf"/>
</dbReference>
<dbReference type="InterPro" id="IPR002110">
    <property type="entry name" value="Ankyrin_rpt"/>
</dbReference>
<dbReference type="OrthoDB" id="194358at2759"/>
<dbReference type="PROSITE" id="PS50088">
    <property type="entry name" value="ANK_REPEAT"/>
    <property type="match status" value="2"/>
</dbReference>
<accession>A0A7M7LU11</accession>
<dbReference type="OMA" id="HIACVRN"/>
<gene>
    <name evidence="4" type="primary">103315680</name>
</gene>
<keyword evidence="5" id="KW-1185">Reference proteome</keyword>
<dbReference type="EnsemblMetazoa" id="XM_008205834">
    <property type="protein sequence ID" value="XP_008204056"/>
    <property type="gene ID" value="LOC103315680"/>
</dbReference>
<dbReference type="Proteomes" id="UP000002358">
    <property type="component" value="Chromosome 3"/>
</dbReference>
<dbReference type="Gene3D" id="1.25.40.20">
    <property type="entry name" value="Ankyrin repeat-containing domain"/>
    <property type="match status" value="2"/>
</dbReference>
<dbReference type="PANTHER" id="PTHR24173:SF74">
    <property type="entry name" value="ANKYRIN REPEAT DOMAIN-CONTAINING PROTEIN 16"/>
    <property type="match status" value="1"/>
</dbReference>
<organism evidence="4 5">
    <name type="scientific">Nasonia vitripennis</name>
    <name type="common">Parasitic wasp</name>
    <dbReference type="NCBI Taxonomy" id="7425"/>
    <lineage>
        <taxon>Eukaryota</taxon>
        <taxon>Metazoa</taxon>
        <taxon>Ecdysozoa</taxon>
        <taxon>Arthropoda</taxon>
        <taxon>Hexapoda</taxon>
        <taxon>Insecta</taxon>
        <taxon>Pterygota</taxon>
        <taxon>Neoptera</taxon>
        <taxon>Endopterygota</taxon>
        <taxon>Hymenoptera</taxon>
        <taxon>Apocrita</taxon>
        <taxon>Proctotrupomorpha</taxon>
        <taxon>Chalcidoidea</taxon>
        <taxon>Pteromalidae</taxon>
        <taxon>Pteromalinae</taxon>
        <taxon>Nasonia</taxon>
    </lineage>
</organism>
<dbReference type="AlphaFoldDB" id="A0A7M7LU11"/>
<protein>
    <submittedName>
        <fullName evidence="4">Uncharacterized protein</fullName>
    </submittedName>
</protein>
<keyword evidence="1" id="KW-0677">Repeat</keyword>
<dbReference type="KEGG" id="nvi:103315680"/>
<dbReference type="SUPFAM" id="SSF48403">
    <property type="entry name" value="Ankyrin repeat"/>
    <property type="match status" value="2"/>
</dbReference>
<reference evidence="4" key="1">
    <citation type="submission" date="2021-01" db="UniProtKB">
        <authorList>
            <consortium name="EnsemblMetazoa"/>
        </authorList>
    </citation>
    <scope>IDENTIFICATION</scope>
</reference>
<keyword evidence="2 3" id="KW-0040">ANK repeat</keyword>
<dbReference type="InParanoid" id="A0A7M7LU11"/>
<feature type="repeat" description="ANK" evidence="3">
    <location>
        <begin position="68"/>
        <end position="100"/>
    </location>
</feature>
<evidence type="ECO:0000256" key="3">
    <source>
        <dbReference type="PROSITE-ProRule" id="PRU00023"/>
    </source>
</evidence>
<proteinExistence type="predicted"/>
<dbReference type="Pfam" id="PF00023">
    <property type="entry name" value="Ank"/>
    <property type="match status" value="1"/>
</dbReference>
<dbReference type="SMR" id="A0A7M7LU11"/>
<sequence length="672" mass="77654">MNGNSIPKTTYHYLPTASSLPSHNKFTHDSSSKVRYEILKEAITQKDRGTIIWLLNEGCPVNLPTADHQDTPLHVAVLANDLDVARILICAGAQIDVPNFQKQTPLHLAFEMRQNEMVDLLLTQCDGKVNPFTVYGLSHFHIACVRNNWLVANSFLQQGVNANVYLEKCFYGRDYRYYRPLHLAVKHENLEVAELLLKYGANVDARDRYKRTPLHLACRYNYRRICEAIRTADIESPRDVLRLIKEEDNQVHIVKLLVRYKASIDALDANDTPPLFHVFKCDYREIKTAIREKIVIDDQEFWDEVVEVFKNVQREKFYALIQRDANVKFCSQSKDTLLHLVIDGRKLFTGYNPLATKERDLSDEEKAECVDLLCKYGAEVDAKNSAGLTPLQMAIQYYHVRTVKALLNHFATVSNVCFFHYKIPKRDAGGNFELREMENFLDIIAMMLKRKSDLNINRSNELLMLRYMATESNVQHFENCNTVDLRHLLDFGDINSMNVSFYISERSLLSNREKIGLVFEHIQKLEIAGLHVDENIKREFLKCDCGVVESACNKAFLEKCREDIGKLKVVMIDRYASFYDLLFLNANEVAVRVKNEDFRKSVRTNCKLNFTLYNDIIVKQFVKGMVRSILLESAKEYLSFIIRVDLPDPCSENILSHLKNEDLCNLALAFEK</sequence>
<dbReference type="PANTHER" id="PTHR24173">
    <property type="entry name" value="ANKYRIN REPEAT CONTAINING"/>
    <property type="match status" value="1"/>
</dbReference>
<dbReference type="SMART" id="SM00248">
    <property type="entry name" value="ANK"/>
    <property type="match status" value="8"/>
</dbReference>
<evidence type="ECO:0000313" key="4">
    <source>
        <dbReference type="EnsemblMetazoa" id="XP_008204056"/>
    </source>
</evidence>
<evidence type="ECO:0000256" key="2">
    <source>
        <dbReference type="ARBA" id="ARBA00023043"/>
    </source>
</evidence>